<dbReference type="CDD" id="cd00104">
    <property type="entry name" value="KAZAL_FS"/>
    <property type="match status" value="3"/>
</dbReference>
<gene>
    <name evidence="3" type="ORF">TCAL_10671</name>
</gene>
<accession>A0A553P0R3</accession>
<feature type="signal peptide" evidence="1">
    <location>
        <begin position="1"/>
        <end position="19"/>
    </location>
</feature>
<dbReference type="AlphaFoldDB" id="A0A553P0R3"/>
<feature type="domain" description="Kazal-like" evidence="2">
    <location>
        <begin position="19"/>
        <end position="65"/>
    </location>
</feature>
<dbReference type="InterPro" id="IPR053265">
    <property type="entry name" value="Serpin"/>
</dbReference>
<sequence length="239" mass="25964">MFILKGLAVYLSAITMVQTQGDQLCPCSKIHVPVCGVDGHTYANRCLAECSYVDIACENECPCRGRNYEDRFEFVPPSQTAPSACVCPKIYSPVCGTNGQTYNNQCHADCQPGVIVKCKQACPCGNGGQNDYYNTGDRIINPNNDSACRCSKIYQPVCGSDGYAYGNECLAECNPNVRVLCYGKCPCNLDDNGQTQGYTPLDGNTLGRSSAYYNQGEKLSNSILLILASKFLLWAALKC</sequence>
<feature type="domain" description="Kazal-like" evidence="2">
    <location>
        <begin position="142"/>
        <end position="186"/>
    </location>
</feature>
<dbReference type="EMBL" id="VCGU01000009">
    <property type="protein sequence ID" value="TRY71202.1"/>
    <property type="molecule type" value="Genomic_DNA"/>
</dbReference>
<evidence type="ECO:0000313" key="4">
    <source>
        <dbReference type="Proteomes" id="UP000318571"/>
    </source>
</evidence>
<feature type="chain" id="PRO_5021985350" description="Kazal-like domain-containing protein" evidence="1">
    <location>
        <begin position="20"/>
        <end position="239"/>
    </location>
</feature>
<dbReference type="PANTHER" id="PTHR21131:SF0">
    <property type="entry name" value="GEO10195P1-RELATED"/>
    <property type="match status" value="1"/>
</dbReference>
<dbReference type="PANTHER" id="PTHR21131">
    <property type="entry name" value="SERINE-TYPE ENDOPEPTIDASE INHIBITOR"/>
    <property type="match status" value="1"/>
</dbReference>
<protein>
    <recommendedName>
        <fullName evidence="2">Kazal-like domain-containing protein</fullName>
    </recommendedName>
</protein>
<reference evidence="3 4" key="1">
    <citation type="journal article" date="2018" name="Nat. Ecol. Evol.">
        <title>Genomic signatures of mitonuclear coevolution across populations of Tigriopus californicus.</title>
        <authorList>
            <person name="Barreto F.S."/>
            <person name="Watson E.T."/>
            <person name="Lima T.G."/>
            <person name="Willett C.S."/>
            <person name="Edmands S."/>
            <person name="Li W."/>
            <person name="Burton R.S."/>
        </authorList>
    </citation>
    <scope>NUCLEOTIDE SEQUENCE [LARGE SCALE GENOMIC DNA]</scope>
    <source>
        <strain evidence="3 4">San Diego</strain>
    </source>
</reference>
<keyword evidence="4" id="KW-1185">Reference proteome</keyword>
<dbReference type="Gene3D" id="3.30.60.30">
    <property type="match status" value="3"/>
</dbReference>
<comment type="caution">
    <text evidence="3">The sequence shown here is derived from an EMBL/GenBank/DDBJ whole genome shotgun (WGS) entry which is preliminary data.</text>
</comment>
<feature type="domain" description="Kazal-like" evidence="2">
    <location>
        <begin position="79"/>
        <end position="126"/>
    </location>
</feature>
<evidence type="ECO:0000256" key="1">
    <source>
        <dbReference type="SAM" id="SignalP"/>
    </source>
</evidence>
<organism evidence="3 4">
    <name type="scientific">Tigriopus californicus</name>
    <name type="common">Marine copepod</name>
    <dbReference type="NCBI Taxonomy" id="6832"/>
    <lineage>
        <taxon>Eukaryota</taxon>
        <taxon>Metazoa</taxon>
        <taxon>Ecdysozoa</taxon>
        <taxon>Arthropoda</taxon>
        <taxon>Crustacea</taxon>
        <taxon>Multicrustacea</taxon>
        <taxon>Hexanauplia</taxon>
        <taxon>Copepoda</taxon>
        <taxon>Harpacticoida</taxon>
        <taxon>Harpacticidae</taxon>
        <taxon>Tigriopus</taxon>
    </lineage>
</organism>
<name>A0A553P0R3_TIGCA</name>
<dbReference type="SMART" id="SM00280">
    <property type="entry name" value="KAZAL"/>
    <property type="match status" value="3"/>
</dbReference>
<evidence type="ECO:0000259" key="2">
    <source>
        <dbReference type="PROSITE" id="PS51465"/>
    </source>
</evidence>
<dbReference type="InterPro" id="IPR036058">
    <property type="entry name" value="Kazal_dom_sf"/>
</dbReference>
<dbReference type="STRING" id="6832.A0A553P0R3"/>
<dbReference type="PROSITE" id="PS00282">
    <property type="entry name" value="KAZAL_1"/>
    <property type="match status" value="2"/>
</dbReference>
<dbReference type="OrthoDB" id="6381713at2759"/>
<evidence type="ECO:0000313" key="3">
    <source>
        <dbReference type="EMBL" id="TRY71202.1"/>
    </source>
</evidence>
<dbReference type="InterPro" id="IPR002350">
    <property type="entry name" value="Kazal_dom"/>
</dbReference>
<dbReference type="Proteomes" id="UP000318571">
    <property type="component" value="Chromosome 9"/>
</dbReference>
<dbReference type="PROSITE" id="PS51465">
    <property type="entry name" value="KAZAL_2"/>
    <property type="match status" value="3"/>
</dbReference>
<keyword evidence="1" id="KW-0732">Signal</keyword>
<dbReference type="SUPFAM" id="SSF100895">
    <property type="entry name" value="Kazal-type serine protease inhibitors"/>
    <property type="match status" value="3"/>
</dbReference>
<dbReference type="Pfam" id="PF00050">
    <property type="entry name" value="Kazal_1"/>
    <property type="match status" value="3"/>
</dbReference>
<proteinExistence type="predicted"/>